<reference evidence="1 2" key="1">
    <citation type="submission" date="2017-04" db="EMBL/GenBank/DDBJ databases">
        <authorList>
            <person name="Afonso C.L."/>
            <person name="Miller P.J."/>
            <person name="Scott M.A."/>
            <person name="Spackman E."/>
            <person name="Goraichik I."/>
            <person name="Dimitrov K.M."/>
            <person name="Suarez D.L."/>
            <person name="Swayne D.E."/>
        </authorList>
    </citation>
    <scope>NUCLEOTIDE SEQUENCE [LARGE SCALE GENOMIC DNA]</scope>
    <source>
        <strain evidence="1 2">CGMCC 1.12644</strain>
    </source>
</reference>
<evidence type="ECO:0008006" key="3">
    <source>
        <dbReference type="Google" id="ProtNLM"/>
    </source>
</evidence>
<sequence>MTHLSVTAHEDRPLIHSTANCPRPDLARALEADLGPVIISIHGYRYAPGHARHCPHGSLLSLKPRSRGPRTISWPRHLGFGRNDPQEGLSVGFGWQARNGFRQGYHDAEVAGRALARLVDDIASLDPARPIQFFAHSLGARVALRALRHVRRGQIGRMILMAGAAYISETENLPDTSEIVNVTTRENDLFDLLFETAIRPHTPGDRALGHGLNAANMLNLQLDQPATLDALESLGYRIAPPVRRVCHWSPYLRGGVFPLYRALLRSPEALPLATLRAYLPQTADPHWSRLFQPFPIRLPLPFPRQTT</sequence>
<dbReference type="Proteomes" id="UP000192330">
    <property type="component" value="Unassembled WGS sequence"/>
</dbReference>
<organism evidence="1 2">
    <name type="scientific">Primorskyibacter flagellatus</name>
    <dbReference type="NCBI Taxonomy" id="1387277"/>
    <lineage>
        <taxon>Bacteria</taxon>
        <taxon>Pseudomonadati</taxon>
        <taxon>Pseudomonadota</taxon>
        <taxon>Alphaproteobacteria</taxon>
        <taxon>Rhodobacterales</taxon>
        <taxon>Roseobacteraceae</taxon>
        <taxon>Primorskyibacter</taxon>
    </lineage>
</organism>
<gene>
    <name evidence="1" type="ORF">SAMN06295998_10910</name>
</gene>
<keyword evidence="2" id="KW-1185">Reference proteome</keyword>
<dbReference type="SUPFAM" id="SSF53474">
    <property type="entry name" value="alpha/beta-Hydrolases"/>
    <property type="match status" value="1"/>
</dbReference>
<dbReference type="RefSeq" id="WP_084353296.1">
    <property type="nucleotide sequence ID" value="NZ_FWYD01000009.1"/>
</dbReference>
<dbReference type="EMBL" id="FWYD01000009">
    <property type="protein sequence ID" value="SMC88343.1"/>
    <property type="molecule type" value="Genomic_DNA"/>
</dbReference>
<accession>A0A1W2CT02</accession>
<proteinExistence type="predicted"/>
<dbReference type="STRING" id="1387277.SAMN06295998_10910"/>
<dbReference type="AlphaFoldDB" id="A0A1W2CT02"/>
<protein>
    <recommendedName>
        <fullName evidence="3">Alpha/beta hydrolase</fullName>
    </recommendedName>
</protein>
<dbReference type="Gene3D" id="3.40.50.1820">
    <property type="entry name" value="alpha/beta hydrolase"/>
    <property type="match status" value="1"/>
</dbReference>
<dbReference type="InterPro" id="IPR029058">
    <property type="entry name" value="AB_hydrolase_fold"/>
</dbReference>
<name>A0A1W2CT02_9RHOB</name>
<dbReference type="OrthoDB" id="7303283at2"/>
<evidence type="ECO:0000313" key="1">
    <source>
        <dbReference type="EMBL" id="SMC88343.1"/>
    </source>
</evidence>
<evidence type="ECO:0000313" key="2">
    <source>
        <dbReference type="Proteomes" id="UP000192330"/>
    </source>
</evidence>